<dbReference type="RefSeq" id="WP_215616642.1">
    <property type="nucleotide sequence ID" value="NZ_JADOER010000002.1"/>
</dbReference>
<sequence length="354" mass="39967">MVTSAEKMPTHLQEKISEVVTQLPSMEHGAVIQQILETLVRMIGREADRLDWKILNNTLQDMELGFQGFYPHRHTRKIAIFGSARTSGDHPDYQLAKSFAQRAAKQGFMVMTGAGPGIMEAGNEGAGADHSFGLNIQLPFEQGSNPIMENDPKLLTFKYFFTRKLFFLRECDALTVFPGGFGTQDEAFESLTLVQTGKAEPMPIVLIDHPGGNYWQGWDTYVRDHLLANGLISSDDPSLYVMTDNIDDAWAEITNYYRVFHSIRYVGDRLVIRLKSCLRAGALDELNQSFGDIVEAGKMEMTETLPEEQGDETAGFPRIVFRFNHRNFGRLQQFIRQINSLGEPCEATEHPEHK</sequence>
<organism evidence="1 2">
    <name type="scientific">Leptothoe kymatousa TAU-MAC 1615</name>
    <dbReference type="NCBI Taxonomy" id="2364775"/>
    <lineage>
        <taxon>Bacteria</taxon>
        <taxon>Bacillati</taxon>
        <taxon>Cyanobacteriota</taxon>
        <taxon>Cyanophyceae</taxon>
        <taxon>Nodosilineales</taxon>
        <taxon>Cymatolegaceae</taxon>
        <taxon>Leptothoe</taxon>
        <taxon>Leptothoe kymatousa</taxon>
    </lineage>
</organism>
<name>A0ABS5XYM6_9CYAN</name>
<dbReference type="PANTHER" id="PTHR43393:SF2">
    <property type="entry name" value="CYTOKININ RIBOSIDE 5'-MONOPHOSPHATE PHOSPHORIBOHYDROLASE"/>
    <property type="match status" value="1"/>
</dbReference>
<evidence type="ECO:0000313" key="2">
    <source>
        <dbReference type="Proteomes" id="UP001196661"/>
    </source>
</evidence>
<evidence type="ECO:0000313" key="1">
    <source>
        <dbReference type="EMBL" id="MBT9310731.1"/>
    </source>
</evidence>
<keyword evidence="2" id="KW-1185">Reference proteome</keyword>
<dbReference type="SUPFAM" id="SSF102405">
    <property type="entry name" value="MCP/YpsA-like"/>
    <property type="match status" value="1"/>
</dbReference>
<dbReference type="InterPro" id="IPR052341">
    <property type="entry name" value="LOG_family_nucleotidases"/>
</dbReference>
<dbReference type="PANTHER" id="PTHR43393">
    <property type="entry name" value="CYTOKININ RIBOSIDE 5'-MONOPHOSPHATE PHOSPHORIBOHYDROLASE"/>
    <property type="match status" value="1"/>
</dbReference>
<accession>A0ABS5XYM6</accession>
<dbReference type="Pfam" id="PF03641">
    <property type="entry name" value="Lysine_decarbox"/>
    <property type="match status" value="1"/>
</dbReference>
<protein>
    <submittedName>
        <fullName evidence="1">LOG family protein</fullName>
    </submittedName>
</protein>
<proteinExistence type="predicted"/>
<dbReference type="EMBL" id="JADOER010000002">
    <property type="protein sequence ID" value="MBT9310731.1"/>
    <property type="molecule type" value="Genomic_DNA"/>
</dbReference>
<dbReference type="InterPro" id="IPR031100">
    <property type="entry name" value="LOG_fam"/>
</dbReference>
<reference evidence="1 2" key="1">
    <citation type="journal article" date="2021" name="Mar. Drugs">
        <title>Genome Reduction and Secondary Metabolism of the Marine Sponge-Associated Cyanobacterium Leptothoe.</title>
        <authorList>
            <person name="Konstantinou D."/>
            <person name="Popin R.V."/>
            <person name="Fewer D.P."/>
            <person name="Sivonen K."/>
            <person name="Gkelis S."/>
        </authorList>
    </citation>
    <scope>NUCLEOTIDE SEQUENCE [LARGE SCALE GENOMIC DNA]</scope>
    <source>
        <strain evidence="1 2">TAU-MAC 1615</strain>
    </source>
</reference>
<gene>
    <name evidence="1" type="ORF">IXB28_00805</name>
</gene>
<dbReference type="Proteomes" id="UP001196661">
    <property type="component" value="Unassembled WGS sequence"/>
</dbReference>
<dbReference type="Gene3D" id="3.40.50.450">
    <property type="match status" value="1"/>
</dbReference>
<comment type="caution">
    <text evidence="1">The sequence shown here is derived from an EMBL/GenBank/DDBJ whole genome shotgun (WGS) entry which is preliminary data.</text>
</comment>